<evidence type="ECO:0000313" key="3">
    <source>
        <dbReference type="EMBL" id="OFC63543.1"/>
    </source>
</evidence>
<gene>
    <name evidence="4" type="primary">tolA</name>
    <name evidence="4" type="ORF">ACZ87_01577</name>
    <name evidence="3" type="ORF">BBW68_00875</name>
</gene>
<evidence type="ECO:0000313" key="4">
    <source>
        <dbReference type="EMBL" id="RAP71605.1"/>
    </source>
</evidence>
<dbReference type="AlphaFoldDB" id="A0A1E7Z469"/>
<dbReference type="GO" id="GO:0019534">
    <property type="term" value="F:toxin transmembrane transporter activity"/>
    <property type="evidence" value="ECO:0007669"/>
    <property type="project" value="InterPro"/>
</dbReference>
<dbReference type="EMBL" id="MAYS01000068">
    <property type="protein sequence ID" value="OFC63543.1"/>
    <property type="molecule type" value="Genomic_DNA"/>
</dbReference>
<evidence type="ECO:0000313" key="5">
    <source>
        <dbReference type="Proteomes" id="UP000243534"/>
    </source>
</evidence>
<feature type="compositionally biased region" description="Basic and acidic residues" evidence="1">
    <location>
        <begin position="90"/>
        <end position="101"/>
    </location>
</feature>
<reference evidence="4 6" key="2">
    <citation type="submission" date="2018-04" db="EMBL/GenBank/DDBJ databases">
        <title>Genomes of the Obligate Erwinia dacicola and Facultative Enterobacter sp. OLF Endosymbionts of the Olive Fruit fly, Bactrocera oleae.</title>
        <authorList>
            <person name="Estes A.M."/>
            <person name="Hearn D.J."/>
            <person name="Agarwal S."/>
            <person name="Pierson E.A."/>
            <person name="Dunning-Hotopp J.C."/>
        </authorList>
    </citation>
    <scope>NUCLEOTIDE SEQUENCE [LARGE SCALE GENOMIC DNA]</scope>
    <source>
        <strain evidence="4 6">Oroville</strain>
    </source>
</reference>
<dbReference type="Proteomes" id="UP000244334">
    <property type="component" value="Unassembled WGS sequence"/>
</dbReference>
<name>A0A1E7Z469_9GAMM</name>
<feature type="region of interest" description="Disordered" evidence="1">
    <location>
        <begin position="164"/>
        <end position="191"/>
    </location>
</feature>
<comment type="caution">
    <text evidence="3">The sequence shown here is derived from an EMBL/GenBank/DDBJ whole genome shotgun (WGS) entry which is preliminary data.</text>
</comment>
<protein>
    <submittedName>
        <fullName evidence="3 4">Protein TolA</fullName>
    </submittedName>
</protein>
<dbReference type="GO" id="GO:0016020">
    <property type="term" value="C:membrane"/>
    <property type="evidence" value="ECO:0007669"/>
    <property type="project" value="InterPro"/>
</dbReference>
<evidence type="ECO:0000256" key="1">
    <source>
        <dbReference type="SAM" id="MobiDB-lite"/>
    </source>
</evidence>
<reference evidence="3 5" key="1">
    <citation type="submission" date="2016-07" db="EMBL/GenBank/DDBJ databases">
        <authorList>
            <person name="Yuval B."/>
        </authorList>
    </citation>
    <scope>NUCLEOTIDE SEQUENCE [LARGE SCALE GENOMIC DNA]</scope>
    <source>
        <strain evidence="3 5">IL</strain>
    </source>
</reference>
<proteinExistence type="predicted"/>
<dbReference type="NCBIfam" id="TIGR02794">
    <property type="entry name" value="tolA_full"/>
    <property type="match status" value="1"/>
</dbReference>
<dbReference type="RefSeq" id="WP_070133763.1">
    <property type="nucleotide sequence ID" value="NZ_LJAM02000123.1"/>
</dbReference>
<feature type="transmembrane region" description="Helical" evidence="2">
    <location>
        <begin position="12"/>
        <end position="31"/>
    </location>
</feature>
<dbReference type="Pfam" id="PF06519">
    <property type="entry name" value="TolA"/>
    <property type="match status" value="1"/>
</dbReference>
<keyword evidence="2" id="KW-0472">Membrane</keyword>
<dbReference type="Gene3D" id="3.30.1150.10">
    <property type="match status" value="1"/>
</dbReference>
<dbReference type="InterPro" id="IPR014161">
    <property type="entry name" value="Tol-Pal_TolA"/>
</dbReference>
<feature type="region of interest" description="Disordered" evidence="1">
    <location>
        <begin position="210"/>
        <end position="253"/>
    </location>
</feature>
<keyword evidence="2" id="KW-1133">Transmembrane helix</keyword>
<keyword evidence="6" id="KW-1185">Reference proteome</keyword>
<dbReference type="SUPFAM" id="SSF74653">
    <property type="entry name" value="TolA/TonB C-terminal domain"/>
    <property type="match status" value="1"/>
</dbReference>
<evidence type="ECO:0000313" key="6">
    <source>
        <dbReference type="Proteomes" id="UP000244334"/>
    </source>
</evidence>
<feature type="region of interest" description="Disordered" evidence="1">
    <location>
        <begin position="63"/>
        <end position="101"/>
    </location>
</feature>
<dbReference type="EMBL" id="LJAM02000123">
    <property type="protein sequence ID" value="RAP71605.1"/>
    <property type="molecule type" value="Genomic_DNA"/>
</dbReference>
<dbReference type="NCBIfam" id="NF007065">
    <property type="entry name" value="PRK09510.1"/>
    <property type="match status" value="2"/>
</dbReference>
<dbReference type="GO" id="GO:0043213">
    <property type="term" value="P:bacteriocin transport"/>
    <property type="evidence" value="ECO:0007669"/>
    <property type="project" value="InterPro"/>
</dbReference>
<accession>A0A1E7Z469</accession>
<dbReference type="Proteomes" id="UP000243534">
    <property type="component" value="Unassembled WGS sequence"/>
</dbReference>
<dbReference type="OrthoDB" id="7068768at2"/>
<organism evidence="3 5">
    <name type="scientific">Candidatus Erwinia dacicola</name>
    <dbReference type="NCBI Taxonomy" id="252393"/>
    <lineage>
        <taxon>Bacteria</taxon>
        <taxon>Pseudomonadati</taxon>
        <taxon>Pseudomonadota</taxon>
        <taxon>Gammaproteobacteria</taxon>
        <taxon>Enterobacterales</taxon>
        <taxon>Erwiniaceae</taxon>
        <taxon>Erwinia</taxon>
    </lineage>
</organism>
<sequence length="343" mass="35935">MSKATEQNEKLKRAITVSVILHIILIALLVWSSFDDNIDASGGGGGSDIDAVMVDSDAVVEQYNRQQNQQSESKRAEKQRQKQAQQQAEELQKKHAAEQKQLKQIEKERLQLQEEAKQQAAQQAAEQKQAEAAAVKAKVDAKAQADAQAKSAADAQKKTAEEAKKAAADAKKKAEAAAEAAKEKAVADAEAKADADAKAAAEAKKKAAAEAAKESGDVDDLLGDLTSGKNAPKSGKAAGGGRTAGPGNQKSAGASGAEINGYLGQITAAIQSKFYDASTYAGKTCNLRIKLAPDGMLISVQSEGGDPALCQAAIAAAKQARIPKPPTQAVYEVFKNAPMRFKP</sequence>
<evidence type="ECO:0000256" key="2">
    <source>
        <dbReference type="SAM" id="Phobius"/>
    </source>
</evidence>
<keyword evidence="2" id="KW-0812">Transmembrane</keyword>